<evidence type="ECO:0000313" key="2">
    <source>
        <dbReference type="Proteomes" id="UP000245430"/>
    </source>
</evidence>
<reference evidence="1 2" key="1">
    <citation type="submission" date="2018-05" db="EMBL/GenBank/DDBJ databases">
        <title>Genomic Encyclopedia of Archaeal and Bacterial Type Strains, Phase II (KMG-II): from individual species to whole genera.</title>
        <authorList>
            <person name="Goeker M."/>
        </authorList>
    </citation>
    <scope>NUCLEOTIDE SEQUENCE [LARGE SCALE GENOMIC DNA]</scope>
    <source>
        <strain evidence="1 2">DSM 22637</strain>
    </source>
</reference>
<name>A0A316DG51_9FLAO</name>
<keyword evidence="2" id="KW-1185">Reference proteome</keyword>
<dbReference type="RefSeq" id="WP_342766621.1">
    <property type="nucleotide sequence ID" value="NZ_QGGP01000010.1"/>
</dbReference>
<dbReference type="Proteomes" id="UP000245430">
    <property type="component" value="Unassembled WGS sequence"/>
</dbReference>
<sequence length="61" mass="7283">MNLNLRQEHPKDYVEEFIVIEKAFEPVMLSDHKEQFLVERLRKSKNFIPELSIIAEIGNKK</sequence>
<proteinExistence type="predicted"/>
<gene>
    <name evidence="1" type="ORF">LX78_02817</name>
</gene>
<organism evidence="1 2">
    <name type="scientific">Xanthomarina spongicola</name>
    <dbReference type="NCBI Taxonomy" id="570520"/>
    <lineage>
        <taxon>Bacteria</taxon>
        <taxon>Pseudomonadati</taxon>
        <taxon>Bacteroidota</taxon>
        <taxon>Flavobacteriia</taxon>
        <taxon>Flavobacteriales</taxon>
        <taxon>Flavobacteriaceae</taxon>
        <taxon>Xanthomarina</taxon>
    </lineage>
</organism>
<accession>A0A316DG51</accession>
<comment type="caution">
    <text evidence="1">The sequence shown here is derived from an EMBL/GenBank/DDBJ whole genome shotgun (WGS) entry which is preliminary data.</text>
</comment>
<protein>
    <submittedName>
        <fullName evidence="1">Uncharacterized protein</fullName>
    </submittedName>
</protein>
<dbReference type="AlphaFoldDB" id="A0A316DG51"/>
<dbReference type="EMBL" id="QGGP01000010">
    <property type="protein sequence ID" value="PWK17277.1"/>
    <property type="molecule type" value="Genomic_DNA"/>
</dbReference>
<evidence type="ECO:0000313" key="1">
    <source>
        <dbReference type="EMBL" id="PWK17277.1"/>
    </source>
</evidence>